<name>A0A2V3IVW4_9FLOR</name>
<dbReference type="Gene3D" id="3.40.50.720">
    <property type="entry name" value="NAD(P)-binding Rossmann-like Domain"/>
    <property type="match status" value="1"/>
</dbReference>
<dbReference type="InterPro" id="IPR036291">
    <property type="entry name" value="NAD(P)-bd_dom_sf"/>
</dbReference>
<dbReference type="STRING" id="448386.A0A2V3IVW4"/>
<dbReference type="EMBL" id="NBIV01000041">
    <property type="protein sequence ID" value="PXF46288.1"/>
    <property type="molecule type" value="Genomic_DNA"/>
</dbReference>
<accession>A0A2V3IVW4</accession>
<reference evidence="2 3" key="1">
    <citation type="journal article" date="2018" name="Mol. Biol. Evol.">
        <title>Analysis of the draft genome of the red seaweed Gracilariopsis chorda provides insights into genome size evolution in Rhodophyta.</title>
        <authorList>
            <person name="Lee J."/>
            <person name="Yang E.C."/>
            <person name="Graf L."/>
            <person name="Yang J.H."/>
            <person name="Qiu H."/>
            <person name="Zel Zion U."/>
            <person name="Chan C.X."/>
            <person name="Stephens T.G."/>
            <person name="Weber A.P.M."/>
            <person name="Boo G.H."/>
            <person name="Boo S.M."/>
            <person name="Kim K.M."/>
            <person name="Shin Y."/>
            <person name="Jung M."/>
            <person name="Lee S.J."/>
            <person name="Yim H.S."/>
            <person name="Lee J.H."/>
            <person name="Bhattacharya D."/>
            <person name="Yoon H.S."/>
        </authorList>
    </citation>
    <scope>NUCLEOTIDE SEQUENCE [LARGE SCALE GENOMIC DNA]</scope>
    <source>
        <strain evidence="2 3">SKKU-2015</strain>
        <tissue evidence="2">Whole body</tissue>
    </source>
</reference>
<dbReference type="InterPro" id="IPR001509">
    <property type="entry name" value="Epimerase_deHydtase"/>
</dbReference>
<proteinExistence type="predicted"/>
<dbReference type="Proteomes" id="UP000247409">
    <property type="component" value="Unassembled WGS sequence"/>
</dbReference>
<comment type="caution">
    <text evidence="2">The sequence shown here is derived from an EMBL/GenBank/DDBJ whole genome shotgun (WGS) entry which is preliminary data.</text>
</comment>
<feature type="domain" description="NAD-dependent epimerase/dehydratase" evidence="1">
    <location>
        <begin position="126"/>
        <end position="214"/>
    </location>
</feature>
<evidence type="ECO:0000313" key="3">
    <source>
        <dbReference type="Proteomes" id="UP000247409"/>
    </source>
</evidence>
<organism evidence="2 3">
    <name type="scientific">Gracilariopsis chorda</name>
    <dbReference type="NCBI Taxonomy" id="448386"/>
    <lineage>
        <taxon>Eukaryota</taxon>
        <taxon>Rhodophyta</taxon>
        <taxon>Florideophyceae</taxon>
        <taxon>Rhodymeniophycidae</taxon>
        <taxon>Gracilariales</taxon>
        <taxon>Gracilariaceae</taxon>
        <taxon>Gracilariopsis</taxon>
    </lineage>
</organism>
<dbReference type="GO" id="GO:0003978">
    <property type="term" value="F:UDP-glucose 4-epimerase activity"/>
    <property type="evidence" value="ECO:0007669"/>
    <property type="project" value="TreeGrafter"/>
</dbReference>
<dbReference type="OrthoDB" id="419598at2759"/>
<dbReference type="SUPFAM" id="SSF51735">
    <property type="entry name" value="NAD(P)-binding Rossmann-fold domains"/>
    <property type="match status" value="1"/>
</dbReference>
<dbReference type="AlphaFoldDB" id="A0A2V3IVW4"/>
<evidence type="ECO:0000313" key="2">
    <source>
        <dbReference type="EMBL" id="PXF46288.1"/>
    </source>
</evidence>
<protein>
    <submittedName>
        <fullName evidence="2">Chloroplast stem-loop binding protein of 41 kDa a, chloroplastic</fullName>
    </submittedName>
</protein>
<keyword evidence="3" id="KW-1185">Reference proteome</keyword>
<evidence type="ECO:0000259" key="1">
    <source>
        <dbReference type="Pfam" id="PF01370"/>
    </source>
</evidence>
<gene>
    <name evidence="2" type="ORF">BWQ96_03944</name>
</gene>
<dbReference type="GO" id="GO:0005829">
    <property type="term" value="C:cytosol"/>
    <property type="evidence" value="ECO:0007669"/>
    <property type="project" value="TreeGrafter"/>
</dbReference>
<dbReference type="PANTHER" id="PTHR43725">
    <property type="entry name" value="UDP-GLUCOSE 4-EPIMERASE"/>
    <property type="match status" value="1"/>
</dbReference>
<dbReference type="Pfam" id="PF01370">
    <property type="entry name" value="Epimerase"/>
    <property type="match status" value="1"/>
</dbReference>
<sequence>MSAKVLIVNTKGGGHGHIGLHLARALLEKGLTVDMLQVGAETSKGPVGKYPQLASEYPTFSVRYGDVTDESVGTAYDAVYDNNAKSLEDIAPVIKAGKAGAEVFYVSSAGAYAYDGNVMPHLEGDAAKGATIDVENAIRDSGVSSINFRPIYIIGSASSKREYTDYFFDRIVRGRPILLPGTGSELTSLTDVRDVASMLAAAAGKGMKNETLNVTNTRCISFTGLVKLCEQACGKEAEVVCYDPERMKDKIDGFELKKAFPFRPRHFFADPGEAQRKLDWQAVYSGTTEGLLNTLKLCYEEYLQLRLDKTPVVFDLDDKILEQVVS</sequence>
<dbReference type="PANTHER" id="PTHR43725:SF6">
    <property type="entry name" value="CHLOROPLAST STEM-LOOP BINDING PROTEIN OF 41 KDA A, CHLOROPLASTIC"/>
    <property type="match status" value="1"/>
</dbReference>
<dbReference type="GO" id="GO:0005996">
    <property type="term" value="P:monosaccharide metabolic process"/>
    <property type="evidence" value="ECO:0007669"/>
    <property type="project" value="TreeGrafter"/>
</dbReference>